<sequence length="80" mass="8616">MAKKTKSGTDIGQVQKQNAGQYGTEFASQTNAQEVKSQNQKAANSSQSSQGQYGTEFASQTDVQKVKKQNQQAESNKGQS</sequence>
<evidence type="ECO:0000256" key="4">
    <source>
        <dbReference type="ARBA" id="ARBA00022969"/>
    </source>
</evidence>
<accession>A0A974S290</accession>
<dbReference type="Proteomes" id="UP000595254">
    <property type="component" value="Chromosome"/>
</dbReference>
<dbReference type="KEGG" id="ppsr:I6J18_10855"/>
<dbReference type="GO" id="GO:0030435">
    <property type="term" value="P:sporulation resulting in formation of a cellular spore"/>
    <property type="evidence" value="ECO:0007669"/>
    <property type="project" value="UniProtKB-KW"/>
</dbReference>
<evidence type="ECO:0000256" key="1">
    <source>
        <dbReference type="ARBA" id="ARBA00006710"/>
    </source>
</evidence>
<name>A0A974S290_PERPY</name>
<evidence type="ECO:0000256" key="5">
    <source>
        <dbReference type="SAM" id="MobiDB-lite"/>
    </source>
</evidence>
<dbReference type="NCBIfam" id="TIGR01442">
    <property type="entry name" value="SASP_gamma"/>
    <property type="match status" value="1"/>
</dbReference>
<dbReference type="RefSeq" id="WP_201648159.1">
    <property type="nucleotide sequence ID" value="NZ_CP068053.1"/>
</dbReference>
<dbReference type="InterPro" id="IPR006341">
    <property type="entry name" value="Spore_gamma"/>
</dbReference>
<comment type="similarity">
    <text evidence="1">Belongs to the gamma-type SASP family.</text>
</comment>
<keyword evidence="3" id="KW-0677">Repeat</keyword>
<feature type="compositionally biased region" description="Low complexity" evidence="5">
    <location>
        <begin position="36"/>
        <end position="50"/>
    </location>
</feature>
<evidence type="ECO:0000313" key="7">
    <source>
        <dbReference type="Proteomes" id="UP000595254"/>
    </source>
</evidence>
<feature type="compositionally biased region" description="Polar residues" evidence="5">
    <location>
        <begin position="8"/>
        <end position="35"/>
    </location>
</feature>
<proteinExistence type="inferred from homology"/>
<gene>
    <name evidence="6" type="ORF">I6J18_10855</name>
</gene>
<organism evidence="6 7">
    <name type="scientific">Peribacillus psychrosaccharolyticus</name>
    <name type="common">Bacillus psychrosaccharolyticus</name>
    <dbReference type="NCBI Taxonomy" id="1407"/>
    <lineage>
        <taxon>Bacteria</taxon>
        <taxon>Bacillati</taxon>
        <taxon>Bacillota</taxon>
        <taxon>Bacilli</taxon>
        <taxon>Bacillales</taxon>
        <taxon>Bacillaceae</taxon>
        <taxon>Peribacillus</taxon>
    </lineage>
</organism>
<dbReference type="AlphaFoldDB" id="A0A974S290"/>
<dbReference type="EMBL" id="CP068053">
    <property type="protein sequence ID" value="QQT02278.1"/>
    <property type="molecule type" value="Genomic_DNA"/>
</dbReference>
<keyword evidence="7" id="KW-1185">Reference proteome</keyword>
<dbReference type="Pfam" id="PF04259">
    <property type="entry name" value="SASP_gamma"/>
    <property type="match status" value="1"/>
</dbReference>
<reference evidence="6 7" key="1">
    <citation type="submission" date="2021-01" db="EMBL/GenBank/DDBJ databases">
        <title>FDA dAtabase for Regulatory Grade micrObial Sequences (FDA-ARGOS): Supporting development and validation of Infectious Disease Dx tests.</title>
        <authorList>
            <person name="Nelson B."/>
            <person name="Plummer A."/>
            <person name="Tallon L."/>
            <person name="Sadzewicz L."/>
            <person name="Zhao X."/>
            <person name="Boylan J."/>
            <person name="Ott S."/>
            <person name="Bowen H."/>
            <person name="Vavikolanu K."/>
            <person name="Mehta A."/>
            <person name="Aluvathingal J."/>
            <person name="Nadendla S."/>
            <person name="Myers T."/>
            <person name="Yan Y."/>
            <person name="Sichtig H."/>
        </authorList>
    </citation>
    <scope>NUCLEOTIDE SEQUENCE [LARGE SCALE GENOMIC DNA]</scope>
    <source>
        <strain evidence="6 7">FDAARGOS_1161</strain>
    </source>
</reference>
<evidence type="ECO:0000256" key="2">
    <source>
        <dbReference type="ARBA" id="ARBA00014721"/>
    </source>
</evidence>
<feature type="region of interest" description="Disordered" evidence="5">
    <location>
        <begin position="1"/>
        <end position="80"/>
    </location>
</feature>
<evidence type="ECO:0000313" key="6">
    <source>
        <dbReference type="EMBL" id="QQT02278.1"/>
    </source>
</evidence>
<keyword evidence="4" id="KW-0749">Sporulation</keyword>
<protein>
    <recommendedName>
        <fullName evidence="2">Small, acid-soluble spore protein gamma-type</fullName>
    </recommendedName>
</protein>
<evidence type="ECO:0000256" key="3">
    <source>
        <dbReference type="ARBA" id="ARBA00022737"/>
    </source>
</evidence>
<feature type="compositionally biased region" description="Polar residues" evidence="5">
    <location>
        <begin position="51"/>
        <end position="80"/>
    </location>
</feature>